<dbReference type="EMBL" id="CP004372">
    <property type="protein sequence ID" value="AHM04428.1"/>
    <property type="molecule type" value="Genomic_DNA"/>
</dbReference>
<dbReference type="Proteomes" id="UP000019593">
    <property type="component" value="Chromosome"/>
</dbReference>
<gene>
    <name evidence="1" type="ORF">roselon_02077</name>
</gene>
<keyword evidence="2" id="KW-1185">Reference proteome</keyword>
<organism evidence="1 2">
    <name type="scientific">Roseicyclus elongatus DSM 19469</name>
    <dbReference type="NCBI Taxonomy" id="1294273"/>
    <lineage>
        <taxon>Bacteria</taxon>
        <taxon>Pseudomonadati</taxon>
        <taxon>Pseudomonadota</taxon>
        <taxon>Alphaproteobacteria</taxon>
        <taxon>Rhodobacterales</taxon>
        <taxon>Roseobacteraceae</taxon>
        <taxon>Roseicyclus</taxon>
    </lineage>
</organism>
<dbReference type="KEGG" id="red:roselon_02077"/>
<name>W8RTE3_9RHOB</name>
<evidence type="ECO:0000313" key="2">
    <source>
        <dbReference type="Proteomes" id="UP000019593"/>
    </source>
</evidence>
<dbReference type="HOGENOM" id="CLU_3239030_0_0_5"/>
<reference evidence="1 2" key="1">
    <citation type="submission" date="2013-03" db="EMBL/GenBank/DDBJ databases">
        <authorList>
            <person name="Fiebig A."/>
            <person name="Goeker M."/>
            <person name="Klenk H.-P.P."/>
        </authorList>
    </citation>
    <scope>NUCLEOTIDE SEQUENCE [LARGE SCALE GENOMIC DNA]</scope>
    <source>
        <strain evidence="2">DSM 19469</strain>
    </source>
</reference>
<sequence length="43" mass="4371">MISAQFRAPGRSGLGMMGLLSGGWGDPVAGGQFAQAMACRVET</sequence>
<protein>
    <submittedName>
        <fullName evidence="1">Uncharacterized protein</fullName>
    </submittedName>
</protein>
<dbReference type="AlphaFoldDB" id="W8RTE3"/>
<evidence type="ECO:0000313" key="1">
    <source>
        <dbReference type="EMBL" id="AHM04428.1"/>
    </source>
</evidence>
<accession>W8RTE3</accession>
<proteinExistence type="predicted"/>